<reference evidence="6 7" key="2">
    <citation type="journal article" date="2016" name="Microb. Ecol.">
        <title>Genome Characteristics of a Novel Type I Methanotroph (Sn10-6) Isolated from a Flooded Indian Rice Field.</title>
        <authorList>
            <person name="Rahalkar M.C."/>
            <person name="Pandit P.S."/>
            <person name="Dhakephalkar P.K."/>
            <person name="Pore S."/>
            <person name="Arora P."/>
            <person name="Kapse N."/>
        </authorList>
    </citation>
    <scope>NUCLEOTIDE SEQUENCE [LARGE SCALE GENOMIC DNA]</scope>
    <source>
        <strain evidence="6 7">Sn10-6</strain>
    </source>
</reference>
<dbReference type="GO" id="GO:0044781">
    <property type="term" value="P:bacterial-type flagellum organization"/>
    <property type="evidence" value="ECO:0007669"/>
    <property type="project" value="UniProtKB-KW"/>
</dbReference>
<name>A0A0F3IQD1_9GAMM</name>
<dbReference type="Proteomes" id="UP000033684">
    <property type="component" value="Unassembled WGS sequence"/>
</dbReference>
<evidence type="ECO:0000256" key="1">
    <source>
        <dbReference type="ARBA" id="ARBA00004514"/>
    </source>
</evidence>
<evidence type="ECO:0000256" key="5">
    <source>
        <dbReference type="ARBA" id="ARBA00093797"/>
    </source>
</evidence>
<organism evidence="6 7">
    <name type="scientific">Methylocucumis oryzae</name>
    <dbReference type="NCBI Taxonomy" id="1632867"/>
    <lineage>
        <taxon>Bacteria</taxon>
        <taxon>Pseudomonadati</taxon>
        <taxon>Pseudomonadota</taxon>
        <taxon>Gammaproteobacteria</taxon>
        <taxon>Methylococcales</taxon>
        <taxon>Methylococcaceae</taxon>
        <taxon>Methylocucumis</taxon>
    </lineage>
</organism>
<dbReference type="InterPro" id="IPR008622">
    <property type="entry name" value="FliT"/>
</dbReference>
<protein>
    <recommendedName>
        <fullName evidence="5">Flagellar protein FliT</fullName>
    </recommendedName>
</protein>
<keyword evidence="2" id="KW-0963">Cytoplasm</keyword>
<keyword evidence="3" id="KW-1005">Bacterial flagellum biogenesis</keyword>
<evidence type="ECO:0000256" key="3">
    <source>
        <dbReference type="ARBA" id="ARBA00022795"/>
    </source>
</evidence>
<dbReference type="Pfam" id="PF05400">
    <property type="entry name" value="FliT"/>
    <property type="match status" value="1"/>
</dbReference>
<evidence type="ECO:0000256" key="4">
    <source>
        <dbReference type="ARBA" id="ARBA00023186"/>
    </source>
</evidence>
<evidence type="ECO:0000256" key="2">
    <source>
        <dbReference type="ARBA" id="ARBA00022490"/>
    </source>
</evidence>
<sequence length="80" mass="9062">MLGDWEQVIAVEQQRTERLTLLLNTLPQQSAEFAVLINNLPNLLALDKEIIQLSIAKHQELALELKQLNQSHKGVKAYTS</sequence>
<dbReference type="EMBL" id="LAJX01000017">
    <property type="protein sequence ID" value="KJV07789.1"/>
    <property type="molecule type" value="Genomic_DNA"/>
</dbReference>
<accession>A0A0F3IQD1</accession>
<reference evidence="7" key="1">
    <citation type="submission" date="2015-03" db="EMBL/GenBank/DDBJ databases">
        <title>Draft genome sequence of a novel methanotroph (Sn10-6) isolated from flooded ricefield rhizosphere in India.</title>
        <authorList>
            <person name="Pandit P.S."/>
            <person name="Pore S.D."/>
            <person name="Arora P."/>
            <person name="Kapse N.G."/>
            <person name="Dhakephalkar P.K."/>
            <person name="Rahalkar M.C."/>
        </authorList>
    </citation>
    <scope>NUCLEOTIDE SEQUENCE [LARGE SCALE GENOMIC DNA]</scope>
    <source>
        <strain evidence="7">Sn10-6</strain>
    </source>
</reference>
<keyword evidence="4" id="KW-0143">Chaperone</keyword>
<comment type="caution">
    <text evidence="6">The sequence shown here is derived from an EMBL/GenBank/DDBJ whole genome shotgun (WGS) entry which is preliminary data.</text>
</comment>
<keyword evidence="7" id="KW-1185">Reference proteome</keyword>
<dbReference type="Gene3D" id="1.20.58.380">
    <property type="entry name" value="Flagellar protein flit"/>
    <property type="match status" value="1"/>
</dbReference>
<gene>
    <name evidence="6" type="ORF">VZ94_02420</name>
</gene>
<comment type="subcellular location">
    <subcellularLocation>
        <location evidence="1">Cytoplasm</location>
        <location evidence="1">Cytosol</location>
    </subcellularLocation>
</comment>
<dbReference type="AlphaFoldDB" id="A0A0F3IQD1"/>
<evidence type="ECO:0000313" key="7">
    <source>
        <dbReference type="Proteomes" id="UP000033684"/>
    </source>
</evidence>
<proteinExistence type="predicted"/>
<evidence type="ECO:0000313" key="6">
    <source>
        <dbReference type="EMBL" id="KJV07789.1"/>
    </source>
</evidence>